<dbReference type="Gene3D" id="3.40.50.1700">
    <property type="entry name" value="Glycoside hydrolase family 3 C-terminal domain"/>
    <property type="match status" value="1"/>
</dbReference>
<sequence>HVKLSVEHADVAVMCLGLDATIEGEQGDAGNEYASGDKLGLNLPGLQEELLETVAAMGKPVVVLLMAGSAIDLLWAEHNPNVKAIVDCWYPGARGGKVIAEMLFGEFFPSGKLPVRFYHGTENLPVWNIRDDYERREDIPAGSSGAGSGTAL</sequence>
<gene>
    <name evidence="4" type="ORF">OBE_04676</name>
</gene>
<feature type="domain" description="Glycoside hydrolase family 3 C-terminal" evidence="3">
    <location>
        <begin position="6"/>
        <end position="131"/>
    </location>
</feature>
<comment type="caution">
    <text evidence="4">The sequence shown here is derived from an EMBL/GenBank/DDBJ whole genome shotgun (WGS) entry which is preliminary data.</text>
</comment>
<dbReference type="GO" id="GO:0045493">
    <property type="term" value="P:xylan catabolic process"/>
    <property type="evidence" value="ECO:0007669"/>
    <property type="project" value="InterPro"/>
</dbReference>
<evidence type="ECO:0000256" key="1">
    <source>
        <dbReference type="ARBA" id="ARBA00005336"/>
    </source>
</evidence>
<dbReference type="SUPFAM" id="SSF52279">
    <property type="entry name" value="Beta-D-glucan exohydrolase, C-terminal domain"/>
    <property type="match status" value="1"/>
</dbReference>
<protein>
    <submittedName>
        <fullName evidence="4">Beta-glucosidase</fullName>
    </submittedName>
</protein>
<dbReference type="PANTHER" id="PTHR42721:SF3">
    <property type="entry name" value="BETA-D-XYLOSIDASE 5-RELATED"/>
    <property type="match status" value="1"/>
</dbReference>
<dbReference type="PANTHER" id="PTHR42721">
    <property type="entry name" value="SUGAR HYDROLASE-RELATED"/>
    <property type="match status" value="1"/>
</dbReference>
<evidence type="ECO:0000313" key="4">
    <source>
        <dbReference type="EMBL" id="EKC68926.1"/>
    </source>
</evidence>
<reference evidence="4" key="1">
    <citation type="journal article" date="2013" name="Environ. Microbiol.">
        <title>Microbiota from the distal guts of lean and obese adolescents exhibit partial functional redundancy besides clear differences in community structure.</title>
        <authorList>
            <person name="Ferrer M."/>
            <person name="Ruiz A."/>
            <person name="Lanza F."/>
            <person name="Haange S.B."/>
            <person name="Oberbach A."/>
            <person name="Till H."/>
            <person name="Bargiela R."/>
            <person name="Campoy C."/>
            <person name="Segura M.T."/>
            <person name="Richter M."/>
            <person name="von Bergen M."/>
            <person name="Seifert J."/>
            <person name="Suarez A."/>
        </authorList>
    </citation>
    <scope>NUCLEOTIDE SEQUENCE</scope>
</reference>
<comment type="similarity">
    <text evidence="1">Belongs to the glycosyl hydrolase 3 family.</text>
</comment>
<name>K1UBN3_9ZZZZ</name>
<dbReference type="Pfam" id="PF01915">
    <property type="entry name" value="Glyco_hydro_3_C"/>
    <property type="match status" value="1"/>
</dbReference>
<dbReference type="GO" id="GO:0009044">
    <property type="term" value="F:xylan 1,4-beta-xylosidase activity"/>
    <property type="evidence" value="ECO:0007669"/>
    <property type="project" value="InterPro"/>
</dbReference>
<evidence type="ECO:0000256" key="2">
    <source>
        <dbReference type="ARBA" id="ARBA00022801"/>
    </source>
</evidence>
<dbReference type="InterPro" id="IPR002772">
    <property type="entry name" value="Glyco_hydro_3_C"/>
</dbReference>
<dbReference type="GO" id="GO:0031222">
    <property type="term" value="P:arabinan catabolic process"/>
    <property type="evidence" value="ECO:0007669"/>
    <property type="project" value="TreeGrafter"/>
</dbReference>
<dbReference type="EMBL" id="AJWZ01003183">
    <property type="protein sequence ID" value="EKC68926.1"/>
    <property type="molecule type" value="Genomic_DNA"/>
</dbReference>
<organism evidence="4">
    <name type="scientific">human gut metagenome</name>
    <dbReference type="NCBI Taxonomy" id="408170"/>
    <lineage>
        <taxon>unclassified sequences</taxon>
        <taxon>metagenomes</taxon>
        <taxon>organismal metagenomes</taxon>
    </lineage>
</organism>
<accession>K1UBN3</accession>
<evidence type="ECO:0000259" key="3">
    <source>
        <dbReference type="Pfam" id="PF01915"/>
    </source>
</evidence>
<dbReference type="InterPro" id="IPR044993">
    <property type="entry name" value="BXL"/>
</dbReference>
<dbReference type="InterPro" id="IPR036881">
    <property type="entry name" value="Glyco_hydro_3_C_sf"/>
</dbReference>
<feature type="non-terminal residue" evidence="4">
    <location>
        <position position="1"/>
    </location>
</feature>
<proteinExistence type="inferred from homology"/>
<dbReference type="AlphaFoldDB" id="K1UBN3"/>
<dbReference type="GO" id="GO:0046556">
    <property type="term" value="F:alpha-L-arabinofuranosidase activity"/>
    <property type="evidence" value="ECO:0007669"/>
    <property type="project" value="TreeGrafter"/>
</dbReference>
<keyword evidence="2" id="KW-0378">Hydrolase</keyword>